<reference evidence="1 2" key="1">
    <citation type="submission" date="2019-08" db="EMBL/GenBank/DDBJ databases">
        <title>Whole genome of Aphis craccivora.</title>
        <authorList>
            <person name="Voronova N.V."/>
            <person name="Shulinski R.S."/>
            <person name="Bandarenka Y.V."/>
            <person name="Zhorov D.G."/>
            <person name="Warner D."/>
        </authorList>
    </citation>
    <scope>NUCLEOTIDE SEQUENCE [LARGE SCALE GENOMIC DNA]</scope>
    <source>
        <strain evidence="1">180601</strain>
        <tissue evidence="1">Whole Body</tissue>
    </source>
</reference>
<dbReference type="Proteomes" id="UP000478052">
    <property type="component" value="Unassembled WGS sequence"/>
</dbReference>
<dbReference type="AlphaFoldDB" id="A0A6G0VSU2"/>
<protein>
    <submittedName>
        <fullName evidence="1">Uncharacterized protein</fullName>
    </submittedName>
</protein>
<sequence length="76" mass="8788">YGVAPKKSNIQRIQTFQNISLRKITNAPPFVSNLTLHNDLKIKTVLDEAKCFYKRFHIKLPFHPNPLIKKLSTLSI</sequence>
<evidence type="ECO:0000313" key="2">
    <source>
        <dbReference type="Proteomes" id="UP000478052"/>
    </source>
</evidence>
<feature type="non-terminal residue" evidence="1">
    <location>
        <position position="1"/>
    </location>
</feature>
<feature type="non-terminal residue" evidence="1">
    <location>
        <position position="76"/>
    </location>
</feature>
<organism evidence="1 2">
    <name type="scientific">Aphis craccivora</name>
    <name type="common">Cowpea aphid</name>
    <dbReference type="NCBI Taxonomy" id="307492"/>
    <lineage>
        <taxon>Eukaryota</taxon>
        <taxon>Metazoa</taxon>
        <taxon>Ecdysozoa</taxon>
        <taxon>Arthropoda</taxon>
        <taxon>Hexapoda</taxon>
        <taxon>Insecta</taxon>
        <taxon>Pterygota</taxon>
        <taxon>Neoptera</taxon>
        <taxon>Paraneoptera</taxon>
        <taxon>Hemiptera</taxon>
        <taxon>Sternorrhyncha</taxon>
        <taxon>Aphidomorpha</taxon>
        <taxon>Aphidoidea</taxon>
        <taxon>Aphididae</taxon>
        <taxon>Aphidini</taxon>
        <taxon>Aphis</taxon>
        <taxon>Aphis</taxon>
    </lineage>
</organism>
<gene>
    <name evidence="1" type="ORF">FWK35_00038769</name>
</gene>
<name>A0A6G0VSU2_APHCR</name>
<dbReference type="EMBL" id="VUJU01012222">
    <property type="protein sequence ID" value="KAF0708307.1"/>
    <property type="molecule type" value="Genomic_DNA"/>
</dbReference>
<proteinExistence type="predicted"/>
<accession>A0A6G0VSU2</accession>
<keyword evidence="2" id="KW-1185">Reference proteome</keyword>
<dbReference type="OrthoDB" id="6587128at2759"/>
<comment type="caution">
    <text evidence="1">The sequence shown here is derived from an EMBL/GenBank/DDBJ whole genome shotgun (WGS) entry which is preliminary data.</text>
</comment>
<evidence type="ECO:0000313" key="1">
    <source>
        <dbReference type="EMBL" id="KAF0708307.1"/>
    </source>
</evidence>